<dbReference type="Proteomes" id="UP000218811">
    <property type="component" value="Unassembled WGS sequence"/>
</dbReference>
<keyword evidence="2" id="KW-1185">Reference proteome</keyword>
<sequence>MDQQWLEHYWAHYAGGGDSPDLETVCPQVVKTALPCEPDATSYFDCADQFLGCFGRFGDDDSRPDAYDVRWNDVYTAYDLRASPAPTGGDYGMSRLLSPLYGVHDLQAVSAPTRDDHDLSELLSPVHGVHDMQPSTPTYELLAPPDLHTDHSLLFSPERGPCTHHSDSSTAHAEADVLYTSAEIVTASRPSRSSEHDFASFSIAQANPYVRTDASTPNAAPAALPALTSAPLVPDAPPAPPRPTLRVLPSSTPLIHTPARNAQVPISERARRMARKTGKCPVCGASPNNITRHMNTHDPQRAWVCCGIPLEEWRASANPSAEELRRTRTHMYEDRVMVHGCMQEFHRKDSYMRHLPKNGCLGYAAEIRSAK</sequence>
<accession>A0A2H3K392</accession>
<organism evidence="1 2">
    <name type="scientific">Wolfiporia cocos (strain MD-104)</name>
    <name type="common">Brown rot fungus</name>
    <dbReference type="NCBI Taxonomy" id="742152"/>
    <lineage>
        <taxon>Eukaryota</taxon>
        <taxon>Fungi</taxon>
        <taxon>Dikarya</taxon>
        <taxon>Basidiomycota</taxon>
        <taxon>Agaricomycotina</taxon>
        <taxon>Agaricomycetes</taxon>
        <taxon>Polyporales</taxon>
        <taxon>Phaeolaceae</taxon>
        <taxon>Wolfiporia</taxon>
    </lineage>
</organism>
<dbReference type="AlphaFoldDB" id="A0A2H3K392"/>
<dbReference type="OMA" id="EAFWICC"/>
<proteinExistence type="predicted"/>
<dbReference type="EMBL" id="KB468135">
    <property type="protein sequence ID" value="PCH42877.1"/>
    <property type="molecule type" value="Genomic_DNA"/>
</dbReference>
<name>A0A2H3K392_WOLCO</name>
<protein>
    <submittedName>
        <fullName evidence="1">Uncharacterized protein</fullName>
    </submittedName>
</protein>
<reference evidence="1 2" key="1">
    <citation type="journal article" date="2012" name="Science">
        <title>The Paleozoic origin of enzymatic lignin decomposition reconstructed from 31 fungal genomes.</title>
        <authorList>
            <person name="Floudas D."/>
            <person name="Binder M."/>
            <person name="Riley R."/>
            <person name="Barry K."/>
            <person name="Blanchette R.A."/>
            <person name="Henrissat B."/>
            <person name="Martinez A.T."/>
            <person name="Otillar R."/>
            <person name="Spatafora J.W."/>
            <person name="Yadav J.S."/>
            <person name="Aerts A."/>
            <person name="Benoit I."/>
            <person name="Boyd A."/>
            <person name="Carlson A."/>
            <person name="Copeland A."/>
            <person name="Coutinho P.M."/>
            <person name="de Vries R.P."/>
            <person name="Ferreira P."/>
            <person name="Findley K."/>
            <person name="Foster B."/>
            <person name="Gaskell J."/>
            <person name="Glotzer D."/>
            <person name="Gorecki P."/>
            <person name="Heitman J."/>
            <person name="Hesse C."/>
            <person name="Hori C."/>
            <person name="Igarashi K."/>
            <person name="Jurgens J.A."/>
            <person name="Kallen N."/>
            <person name="Kersten P."/>
            <person name="Kohler A."/>
            <person name="Kuees U."/>
            <person name="Kumar T.K.A."/>
            <person name="Kuo A."/>
            <person name="LaButti K."/>
            <person name="Larrondo L.F."/>
            <person name="Lindquist E."/>
            <person name="Ling A."/>
            <person name="Lombard V."/>
            <person name="Lucas S."/>
            <person name="Lundell T."/>
            <person name="Martin R."/>
            <person name="McLaughlin D.J."/>
            <person name="Morgenstern I."/>
            <person name="Morin E."/>
            <person name="Murat C."/>
            <person name="Nagy L.G."/>
            <person name="Nolan M."/>
            <person name="Ohm R.A."/>
            <person name="Patyshakuliyeva A."/>
            <person name="Rokas A."/>
            <person name="Ruiz-Duenas F.J."/>
            <person name="Sabat G."/>
            <person name="Salamov A."/>
            <person name="Samejima M."/>
            <person name="Schmutz J."/>
            <person name="Slot J.C."/>
            <person name="St John F."/>
            <person name="Stenlid J."/>
            <person name="Sun H."/>
            <person name="Sun S."/>
            <person name="Syed K."/>
            <person name="Tsang A."/>
            <person name="Wiebenga A."/>
            <person name="Young D."/>
            <person name="Pisabarro A."/>
            <person name="Eastwood D.C."/>
            <person name="Martin F."/>
            <person name="Cullen D."/>
            <person name="Grigoriev I.V."/>
            <person name="Hibbett D.S."/>
        </authorList>
    </citation>
    <scope>NUCLEOTIDE SEQUENCE [LARGE SCALE GENOMIC DNA]</scope>
    <source>
        <strain evidence="1 2">MD-104</strain>
    </source>
</reference>
<evidence type="ECO:0000313" key="2">
    <source>
        <dbReference type="Proteomes" id="UP000218811"/>
    </source>
</evidence>
<evidence type="ECO:0000313" key="1">
    <source>
        <dbReference type="EMBL" id="PCH42877.1"/>
    </source>
</evidence>
<dbReference type="OrthoDB" id="8922241at2759"/>
<gene>
    <name evidence="1" type="ORF">WOLCODRAFT_164073</name>
</gene>